<name>A0A2B8BNR9_9PROT</name>
<comment type="caution">
    <text evidence="2">The sequence shown here is derived from an EMBL/GenBank/DDBJ whole genome shotgun (WGS) entry which is preliminary data.</text>
</comment>
<evidence type="ECO:0000313" key="3">
    <source>
        <dbReference type="Proteomes" id="UP000225379"/>
    </source>
</evidence>
<reference evidence="3" key="1">
    <citation type="submission" date="2017-10" db="EMBL/GenBank/DDBJ databases">
        <authorList>
            <person name="Kravchenko I.K."/>
            <person name="Grouzdev D.S."/>
        </authorList>
    </citation>
    <scope>NUCLEOTIDE SEQUENCE [LARGE SCALE GENOMIC DNA]</scope>
    <source>
        <strain evidence="3">B2</strain>
    </source>
</reference>
<dbReference type="Gene3D" id="3.40.50.11660">
    <property type="entry name" value="Glycosyl transferase family 10, C-terminal domain"/>
    <property type="match status" value="1"/>
</dbReference>
<dbReference type="SUPFAM" id="SSF48452">
    <property type="entry name" value="TPR-like"/>
    <property type="match status" value="1"/>
</dbReference>
<feature type="domain" description="Fucosyltransferase C-terminal" evidence="1">
    <location>
        <begin position="267"/>
        <end position="365"/>
    </location>
</feature>
<dbReference type="AlphaFoldDB" id="A0A2B8BNR9"/>
<dbReference type="InterPro" id="IPR055270">
    <property type="entry name" value="Glyco_tran_10_C"/>
</dbReference>
<accession>A0A2B8BNR9</accession>
<dbReference type="InterPro" id="IPR011990">
    <property type="entry name" value="TPR-like_helical_dom_sf"/>
</dbReference>
<dbReference type="Gene3D" id="1.25.40.10">
    <property type="entry name" value="Tetratricopeptide repeat domain"/>
    <property type="match status" value="1"/>
</dbReference>
<dbReference type="Proteomes" id="UP000225379">
    <property type="component" value="Unassembled WGS sequence"/>
</dbReference>
<dbReference type="RefSeq" id="WP_098734534.1">
    <property type="nucleotide sequence ID" value="NZ_PDKW01000036.1"/>
</dbReference>
<dbReference type="EMBL" id="PDKW01000036">
    <property type="protein sequence ID" value="PGH59183.1"/>
    <property type="molecule type" value="Genomic_DNA"/>
</dbReference>
<gene>
    <name evidence="2" type="ORF">CRT60_00665</name>
</gene>
<keyword evidence="3" id="KW-1185">Reference proteome</keyword>
<protein>
    <recommendedName>
        <fullName evidence="1">Fucosyltransferase C-terminal domain-containing protein</fullName>
    </recommendedName>
</protein>
<evidence type="ECO:0000313" key="2">
    <source>
        <dbReference type="EMBL" id="PGH59183.1"/>
    </source>
</evidence>
<evidence type="ECO:0000259" key="1">
    <source>
        <dbReference type="Pfam" id="PF00852"/>
    </source>
</evidence>
<organism evidence="2 3">
    <name type="scientific">Azospirillum palustre</name>
    <dbReference type="NCBI Taxonomy" id="2044885"/>
    <lineage>
        <taxon>Bacteria</taxon>
        <taxon>Pseudomonadati</taxon>
        <taxon>Pseudomonadota</taxon>
        <taxon>Alphaproteobacteria</taxon>
        <taxon>Rhodospirillales</taxon>
        <taxon>Azospirillaceae</taxon>
        <taxon>Azospirillum</taxon>
    </lineage>
</organism>
<dbReference type="InterPro" id="IPR038577">
    <property type="entry name" value="GT10-like_C_sf"/>
</dbReference>
<proteinExistence type="predicted"/>
<dbReference type="SUPFAM" id="SSF53756">
    <property type="entry name" value="UDP-Glycosyltransferase/glycogen phosphorylase"/>
    <property type="match status" value="1"/>
</dbReference>
<dbReference type="Pfam" id="PF00852">
    <property type="entry name" value="Glyco_transf_10"/>
    <property type="match status" value="1"/>
</dbReference>
<sequence>MRQRLQFTAHDQFKTLLRQCIQELLHNPADANQWFIIAQACDGIKNDRQALRFLQRAMVLNPNHPMLMRFAGTLSKRLNLLNDAEAYYKQVQRFLPGDAEVEAELADIESRQRILATPLAVTVGQNGAQRHPISVNLLYKWRDQSWLRQTPGARGEWGSHRFVANQDGGRSDWVVVFEDLDMPRAVTCRQGNLVLATGEPPSISRYSQAFIEQFDLIVTPHAGMPHPRVLTSQIPLPWHVGLSGNEPWPGAGPIDYDFLASLTGMEKAFAVSAVVSDKTFTEGHRARVEFLTKLQSLMGDSLHLYGRGYCEIPDKWSAISPYKFHLCLENFQNDGYWTEKLSDAYLGWSIPIYHGCRKVNEMFDPHTLCGIDIHDPEGAYRKIVDFMERHRHSDVGPLLGRQRAAILNGHNMFNRLAEVCADATGSLWRQVTLYPQSAFSDRR</sequence>
<dbReference type="OrthoDB" id="9791032at2"/>